<dbReference type="AlphaFoldDB" id="A0A0F0KS40"/>
<dbReference type="Proteomes" id="UP000033725">
    <property type="component" value="Unassembled WGS sequence"/>
</dbReference>
<reference evidence="2 3" key="1">
    <citation type="submission" date="2015-02" db="EMBL/GenBank/DDBJ databases">
        <title>Draft genome sequences of ten Microbacterium spp. with emphasis on heavy metal contaminated environments.</title>
        <authorList>
            <person name="Corretto E."/>
        </authorList>
    </citation>
    <scope>NUCLEOTIDE SEQUENCE [LARGE SCALE GENOMIC DNA]</scope>
    <source>
        <strain evidence="2 3">BEL163</strain>
    </source>
</reference>
<evidence type="ECO:0000313" key="2">
    <source>
        <dbReference type="EMBL" id="KJL22066.1"/>
    </source>
</evidence>
<evidence type="ECO:0000256" key="1">
    <source>
        <dbReference type="SAM" id="MobiDB-lite"/>
    </source>
</evidence>
<feature type="region of interest" description="Disordered" evidence="1">
    <location>
        <begin position="137"/>
        <end position="207"/>
    </location>
</feature>
<sequence>MPTAFASRRSHAPAATMNGGSSESNRSQWKPAPSLKPPRTRRLAFDSPTTVATAARRLPPSTARWSRRRRPVGDDLRRDGPATDEALQHLHIESLARDELSFVPDNRLLPLGDALHPVVDEGSRCRATEIGRRLHGASEARRLVHQSDQNVEDGDDTPRGHGRVMVAHGHDNTLKSSPVPRPDTRSPAPGDGSTALIRRSTDTRTHE</sequence>
<feature type="compositionally biased region" description="Basic and acidic residues" evidence="1">
    <location>
        <begin position="71"/>
        <end position="82"/>
    </location>
</feature>
<dbReference type="PATRIC" id="fig|82380.10.peg.1956"/>
<accession>A0A0F0KS40</accession>
<protein>
    <submittedName>
        <fullName evidence="2">Uncharacterized protein</fullName>
    </submittedName>
</protein>
<gene>
    <name evidence="2" type="ORF">RN51_01945</name>
</gene>
<organism evidence="2 3">
    <name type="scientific">Microbacterium oxydans</name>
    <dbReference type="NCBI Taxonomy" id="82380"/>
    <lineage>
        <taxon>Bacteria</taxon>
        <taxon>Bacillati</taxon>
        <taxon>Actinomycetota</taxon>
        <taxon>Actinomycetes</taxon>
        <taxon>Micrococcales</taxon>
        <taxon>Microbacteriaceae</taxon>
        <taxon>Microbacterium</taxon>
    </lineage>
</organism>
<evidence type="ECO:0000313" key="3">
    <source>
        <dbReference type="Proteomes" id="UP000033725"/>
    </source>
</evidence>
<feature type="region of interest" description="Disordered" evidence="1">
    <location>
        <begin position="1"/>
        <end position="82"/>
    </location>
</feature>
<comment type="caution">
    <text evidence="2">The sequence shown here is derived from an EMBL/GenBank/DDBJ whole genome shotgun (WGS) entry which is preliminary data.</text>
</comment>
<dbReference type="EMBL" id="JYIV01000026">
    <property type="protein sequence ID" value="KJL22066.1"/>
    <property type="molecule type" value="Genomic_DNA"/>
</dbReference>
<name>A0A0F0KS40_9MICO</name>
<proteinExistence type="predicted"/>
<feature type="compositionally biased region" description="Polar residues" evidence="1">
    <location>
        <begin position="18"/>
        <end position="28"/>
    </location>
</feature>